<dbReference type="InterPro" id="IPR006145">
    <property type="entry name" value="PsdUridine_synth_RsuA/RluA"/>
</dbReference>
<dbReference type="PROSITE" id="PS01129">
    <property type="entry name" value="PSI_RLU"/>
    <property type="match status" value="1"/>
</dbReference>
<protein>
    <recommendedName>
        <fullName evidence="1">Pseudouridine synthase RsuA/RluA-like domain-containing protein</fullName>
    </recommendedName>
</protein>
<dbReference type="InterPro" id="IPR050188">
    <property type="entry name" value="RluA_PseudoU_synthase"/>
</dbReference>
<feature type="domain" description="Pseudouridine synthase RsuA/RluA-like" evidence="1">
    <location>
        <begin position="121"/>
        <end position="294"/>
    </location>
</feature>
<dbReference type="Pfam" id="PF00849">
    <property type="entry name" value="PseudoU_synth_2"/>
    <property type="match status" value="1"/>
</dbReference>
<name>A0A9P8T783_9ASCO</name>
<evidence type="ECO:0000313" key="2">
    <source>
        <dbReference type="EMBL" id="KAH3667895.1"/>
    </source>
</evidence>
<dbReference type="PANTHER" id="PTHR21600:SF42">
    <property type="entry name" value="TRNA PSEUDOURIDINE(31) SYNTHASE"/>
    <property type="match status" value="1"/>
</dbReference>
<dbReference type="CDD" id="cd02557">
    <property type="entry name" value="PseudoU_synth_ScRIB2"/>
    <property type="match status" value="1"/>
</dbReference>
<dbReference type="PANTHER" id="PTHR21600">
    <property type="entry name" value="MITOCHONDRIAL RNA PSEUDOURIDINE SYNTHASE"/>
    <property type="match status" value="1"/>
</dbReference>
<reference evidence="2" key="2">
    <citation type="submission" date="2021-01" db="EMBL/GenBank/DDBJ databases">
        <authorList>
            <person name="Schikora-Tamarit M.A."/>
        </authorList>
    </citation>
    <scope>NUCLEOTIDE SEQUENCE</scope>
    <source>
        <strain evidence="2">CBS6341</strain>
    </source>
</reference>
<dbReference type="SUPFAM" id="SSF55120">
    <property type="entry name" value="Pseudouridine synthase"/>
    <property type="match status" value="1"/>
</dbReference>
<dbReference type="Gene3D" id="3.30.2350.10">
    <property type="entry name" value="Pseudouridine synthase"/>
    <property type="match status" value="1"/>
</dbReference>
<dbReference type="OrthoDB" id="424794at2759"/>
<organism evidence="2 3">
    <name type="scientific">Wickerhamomyces mucosus</name>
    <dbReference type="NCBI Taxonomy" id="1378264"/>
    <lineage>
        <taxon>Eukaryota</taxon>
        <taxon>Fungi</taxon>
        <taxon>Dikarya</taxon>
        <taxon>Ascomycota</taxon>
        <taxon>Saccharomycotina</taxon>
        <taxon>Saccharomycetes</taxon>
        <taxon>Phaffomycetales</taxon>
        <taxon>Wickerhamomycetaceae</taxon>
        <taxon>Wickerhamomyces</taxon>
    </lineage>
</organism>
<dbReference type="InterPro" id="IPR020103">
    <property type="entry name" value="PsdUridine_synth_cat_dom_sf"/>
</dbReference>
<dbReference type="InterPro" id="IPR006224">
    <property type="entry name" value="PsdUridine_synth_RluA-like_CS"/>
</dbReference>
<accession>A0A9P8T783</accession>
<dbReference type="AlphaFoldDB" id="A0A9P8T783"/>
<reference evidence="2" key="1">
    <citation type="journal article" date="2021" name="Open Biol.">
        <title>Shared evolutionary footprints suggest mitochondrial oxidative damage underlies multiple complex I losses in fungi.</title>
        <authorList>
            <person name="Schikora-Tamarit M.A."/>
            <person name="Marcet-Houben M."/>
            <person name="Nosek J."/>
            <person name="Gabaldon T."/>
        </authorList>
    </citation>
    <scope>NUCLEOTIDE SEQUENCE</scope>
    <source>
        <strain evidence="2">CBS6341</strain>
    </source>
</reference>
<evidence type="ECO:0000313" key="3">
    <source>
        <dbReference type="Proteomes" id="UP000769528"/>
    </source>
</evidence>
<keyword evidence="3" id="KW-1185">Reference proteome</keyword>
<dbReference type="GO" id="GO:0000455">
    <property type="term" value="P:enzyme-directed rRNA pseudouridine synthesis"/>
    <property type="evidence" value="ECO:0007669"/>
    <property type="project" value="TreeGrafter"/>
</dbReference>
<sequence>MKTSVEHFVHNGLRKIKPYYHTSTTFVKGRWLNRSILDVLIEEFKSRNKDFYLKEIINERIIVIRNNLEIKGSQLENLKLQNKDQLKLIIHKHEPSILNFNFKNNYDNDNDKIPIIFENKDLLVVNKPSSIPIHPTGKYFNNTLVEIIKSQDIDGRYNKISPCHRLDRLTSGIVILAKNSKYSSFIQKLIQSKNIDNDKDFVSNSTSKYYIARISGKFPQFSSNFNNGTIVCNEPIGNIDVKLGFNSAILNKNSSIKPAITEFQLLKYNSKLNESIVMCKPLTGRTHQIRIHLKYLGFPIVNDPLYGPNSSKIRYELMMMIKDPKIANDSQIVKDLFKSLELENRLNLEKKNSNSKCKICEEIEFNDPNLKDLLIYLHAQKYEIKINNNEFLKFETEMPEWSNI</sequence>
<dbReference type="Proteomes" id="UP000769528">
    <property type="component" value="Unassembled WGS sequence"/>
</dbReference>
<dbReference type="GO" id="GO:0009982">
    <property type="term" value="F:pseudouridine synthase activity"/>
    <property type="evidence" value="ECO:0007669"/>
    <property type="project" value="InterPro"/>
</dbReference>
<proteinExistence type="predicted"/>
<gene>
    <name evidence="2" type="ORF">WICMUC_005173</name>
</gene>
<dbReference type="EMBL" id="JAEUBF010001375">
    <property type="protein sequence ID" value="KAH3667895.1"/>
    <property type="molecule type" value="Genomic_DNA"/>
</dbReference>
<comment type="caution">
    <text evidence="2">The sequence shown here is derived from an EMBL/GenBank/DDBJ whole genome shotgun (WGS) entry which is preliminary data.</text>
</comment>
<dbReference type="GO" id="GO:0003723">
    <property type="term" value="F:RNA binding"/>
    <property type="evidence" value="ECO:0007669"/>
    <property type="project" value="InterPro"/>
</dbReference>
<evidence type="ECO:0000259" key="1">
    <source>
        <dbReference type="Pfam" id="PF00849"/>
    </source>
</evidence>